<dbReference type="EMBL" id="JEMA01000461">
    <property type="protein sequence ID" value="KYF69579.1"/>
    <property type="molecule type" value="Genomic_DNA"/>
</dbReference>
<accession>A0A150QNN8</accession>
<keyword evidence="1" id="KW-1133">Transmembrane helix</keyword>
<protein>
    <recommendedName>
        <fullName evidence="3">PEGA domain-containing protein</fullName>
    </recommendedName>
</protein>
<dbReference type="InterPro" id="IPR013229">
    <property type="entry name" value="PEGA"/>
</dbReference>
<feature type="domain" description="PEGA" evidence="3">
    <location>
        <begin position="118"/>
        <end position="187"/>
    </location>
</feature>
<dbReference type="Pfam" id="PF08308">
    <property type="entry name" value="PEGA"/>
    <property type="match status" value="1"/>
</dbReference>
<dbReference type="InterPro" id="IPR011990">
    <property type="entry name" value="TPR-like_helical_dom_sf"/>
</dbReference>
<feature type="signal peptide" evidence="2">
    <location>
        <begin position="1"/>
        <end position="20"/>
    </location>
</feature>
<evidence type="ECO:0000313" key="5">
    <source>
        <dbReference type="Proteomes" id="UP000075260"/>
    </source>
</evidence>
<keyword evidence="1" id="KW-0472">Membrane</keyword>
<proteinExistence type="predicted"/>
<sequence>MWILCAALAAPLAWSPDVCAADPVADVVAKQRALFEQGNALYDERRWAEARDKFLEAWKLKQSYDVAANLGDVELMLGEARSAAEHLAYALREFPAGGKPALRKTLTTRFDEARQLVGALRIQVSKPGAEVLVDGRSIGYAPIKDEVFVEPGPHTVTARRDGYADATAKVEPKAGEALGLTLDLAPARAEAPAAAGAPVMAEPLAKVPDAPMAPPAERSWVPVVALGAASVVGLGVGIGLTVASNNASSEADAQLATILTARTHCLNPPTAAPERCAELRRNVSRIDTLGNGARVAFATAGALVIAAVTVALWPREKAGATGHVRVLPAVGTKGGGVAVRVTW</sequence>
<evidence type="ECO:0000256" key="2">
    <source>
        <dbReference type="SAM" id="SignalP"/>
    </source>
</evidence>
<feature type="transmembrane region" description="Helical" evidence="1">
    <location>
        <begin position="295"/>
        <end position="313"/>
    </location>
</feature>
<keyword evidence="1" id="KW-0812">Transmembrane</keyword>
<feature type="chain" id="PRO_5007567129" description="PEGA domain-containing protein" evidence="2">
    <location>
        <begin position="21"/>
        <end position="343"/>
    </location>
</feature>
<name>A0A150QNN8_SORCE</name>
<dbReference type="Gene3D" id="1.25.40.10">
    <property type="entry name" value="Tetratricopeptide repeat domain"/>
    <property type="match status" value="1"/>
</dbReference>
<gene>
    <name evidence="4" type="ORF">BE15_30895</name>
</gene>
<evidence type="ECO:0000313" key="4">
    <source>
        <dbReference type="EMBL" id="KYF69579.1"/>
    </source>
</evidence>
<organism evidence="4 5">
    <name type="scientific">Sorangium cellulosum</name>
    <name type="common">Polyangium cellulosum</name>
    <dbReference type="NCBI Taxonomy" id="56"/>
    <lineage>
        <taxon>Bacteria</taxon>
        <taxon>Pseudomonadati</taxon>
        <taxon>Myxococcota</taxon>
        <taxon>Polyangia</taxon>
        <taxon>Polyangiales</taxon>
        <taxon>Polyangiaceae</taxon>
        <taxon>Sorangium</taxon>
    </lineage>
</organism>
<dbReference type="Proteomes" id="UP000075260">
    <property type="component" value="Unassembled WGS sequence"/>
</dbReference>
<dbReference type="SUPFAM" id="SSF48452">
    <property type="entry name" value="TPR-like"/>
    <property type="match status" value="1"/>
</dbReference>
<evidence type="ECO:0000256" key="1">
    <source>
        <dbReference type="SAM" id="Phobius"/>
    </source>
</evidence>
<keyword evidence="2" id="KW-0732">Signal</keyword>
<evidence type="ECO:0000259" key="3">
    <source>
        <dbReference type="Pfam" id="PF08308"/>
    </source>
</evidence>
<dbReference type="AlphaFoldDB" id="A0A150QNN8"/>
<dbReference type="RefSeq" id="WP_061608275.1">
    <property type="nucleotide sequence ID" value="NZ_JEMA01000461.1"/>
</dbReference>
<reference evidence="4 5" key="1">
    <citation type="submission" date="2014-02" db="EMBL/GenBank/DDBJ databases">
        <title>The small core and large imbalanced accessory genome model reveals a collaborative survival strategy of Sorangium cellulosum strains in nature.</title>
        <authorList>
            <person name="Han K."/>
            <person name="Peng R."/>
            <person name="Blom J."/>
            <person name="Li Y.-Z."/>
        </authorList>
    </citation>
    <scope>NUCLEOTIDE SEQUENCE [LARGE SCALE GENOMIC DNA]</scope>
    <source>
        <strain evidence="4 5">So0008-312</strain>
    </source>
</reference>
<comment type="caution">
    <text evidence="4">The sequence shown here is derived from an EMBL/GenBank/DDBJ whole genome shotgun (WGS) entry which is preliminary data.</text>
</comment>